<evidence type="ECO:0000256" key="11">
    <source>
        <dbReference type="SAM" id="MobiDB-lite"/>
    </source>
</evidence>
<evidence type="ECO:0000256" key="12">
    <source>
        <dbReference type="SAM" id="SignalP"/>
    </source>
</evidence>
<feature type="non-terminal residue" evidence="14">
    <location>
        <position position="332"/>
    </location>
</feature>
<evidence type="ECO:0000256" key="6">
    <source>
        <dbReference type="ARBA" id="ARBA00023295"/>
    </source>
</evidence>
<protein>
    <recommendedName>
        <fullName evidence="9">glucan 1,3-beta-glucosidase</fullName>
        <ecNumber evidence="9">3.2.1.58</ecNumber>
    </recommendedName>
</protein>
<keyword evidence="3" id="KW-0964">Secreted</keyword>
<sequence length="332" mass="36215">MRLGLGKLPSALVVFIHFEILFWLNAVTISTVNADQCHLVAHGGSDGMLNPPTNGGHKPGDSEATSTTSQNGEGSSTTASPTPSPTIQPFDYSNDKIRGVNLGGWLVLEPWITPSVFERTGNTDIVDEYTLGELMDRADAERLLLDHWESWITEDDFIAIREAGLNHVRIPLGYWSVPLTSDDTSESTSPDPYIPGAWTYLLRGLTWARKHGIHTIVDIHGAPLSQNGYDNSGQRTGSPRWALDSAAIARTVDTVRYIAENLGGMIDVLELLNEPAGFRGDDWASAIRQYWLDGYDAVRDAAGSEIKIMIGDAFLGVNVSALNHFRIANDLG</sequence>
<dbReference type="InterPro" id="IPR001547">
    <property type="entry name" value="Glyco_hydro_5"/>
</dbReference>
<evidence type="ECO:0000313" key="14">
    <source>
        <dbReference type="EMBL" id="KAJ2924868.1"/>
    </source>
</evidence>
<evidence type="ECO:0000256" key="2">
    <source>
        <dbReference type="ARBA" id="ARBA00005641"/>
    </source>
</evidence>
<dbReference type="Pfam" id="PF00150">
    <property type="entry name" value="Cellulase"/>
    <property type="match status" value="1"/>
</dbReference>
<gene>
    <name evidence="14" type="ORF">H1R20_g12242</name>
</gene>
<organism evidence="14 15">
    <name type="scientific">Candolleomyces eurysporus</name>
    <dbReference type="NCBI Taxonomy" id="2828524"/>
    <lineage>
        <taxon>Eukaryota</taxon>
        <taxon>Fungi</taxon>
        <taxon>Dikarya</taxon>
        <taxon>Basidiomycota</taxon>
        <taxon>Agaricomycotina</taxon>
        <taxon>Agaricomycetes</taxon>
        <taxon>Agaricomycetidae</taxon>
        <taxon>Agaricales</taxon>
        <taxon>Agaricineae</taxon>
        <taxon>Psathyrellaceae</taxon>
        <taxon>Candolleomyces</taxon>
    </lineage>
</organism>
<feature type="signal peptide" evidence="12">
    <location>
        <begin position="1"/>
        <end position="34"/>
    </location>
</feature>
<dbReference type="EC" id="3.2.1.58" evidence="9"/>
<feature type="region of interest" description="Disordered" evidence="11">
    <location>
        <begin position="45"/>
        <end position="92"/>
    </location>
</feature>
<feature type="domain" description="Glycoside hydrolase family 5" evidence="13">
    <location>
        <begin position="152"/>
        <end position="313"/>
    </location>
</feature>
<evidence type="ECO:0000256" key="9">
    <source>
        <dbReference type="ARBA" id="ARBA00038929"/>
    </source>
</evidence>
<evidence type="ECO:0000256" key="7">
    <source>
        <dbReference type="ARBA" id="ARBA00023316"/>
    </source>
</evidence>
<reference evidence="14" key="1">
    <citation type="submission" date="2022-06" db="EMBL/GenBank/DDBJ databases">
        <title>Genome Sequence of Candolleomyces eurysporus.</title>
        <authorList>
            <person name="Buettner E."/>
        </authorList>
    </citation>
    <scope>NUCLEOTIDE SEQUENCE</scope>
    <source>
        <strain evidence="14">VTCC 930004</strain>
    </source>
</reference>
<evidence type="ECO:0000256" key="10">
    <source>
        <dbReference type="RuleBase" id="RU361153"/>
    </source>
</evidence>
<evidence type="ECO:0000256" key="8">
    <source>
        <dbReference type="ARBA" id="ARBA00036824"/>
    </source>
</evidence>
<evidence type="ECO:0000256" key="1">
    <source>
        <dbReference type="ARBA" id="ARBA00004613"/>
    </source>
</evidence>
<name>A0A9W8J2Y1_9AGAR</name>
<keyword evidence="4 12" id="KW-0732">Signal</keyword>
<keyword evidence="5 10" id="KW-0378">Hydrolase</keyword>
<dbReference type="OrthoDB" id="62120at2759"/>
<keyword evidence="15" id="KW-1185">Reference proteome</keyword>
<feature type="compositionally biased region" description="Polar residues" evidence="11">
    <location>
        <begin position="63"/>
        <end position="74"/>
    </location>
</feature>
<dbReference type="GO" id="GO:0009251">
    <property type="term" value="P:glucan catabolic process"/>
    <property type="evidence" value="ECO:0007669"/>
    <property type="project" value="TreeGrafter"/>
</dbReference>
<dbReference type="GO" id="GO:0009986">
    <property type="term" value="C:cell surface"/>
    <property type="evidence" value="ECO:0007669"/>
    <property type="project" value="TreeGrafter"/>
</dbReference>
<keyword evidence="7" id="KW-0961">Cell wall biogenesis/degradation</keyword>
<dbReference type="InterPro" id="IPR017853">
    <property type="entry name" value="GH"/>
</dbReference>
<comment type="subcellular location">
    <subcellularLocation>
        <location evidence="1">Secreted</location>
    </subcellularLocation>
</comment>
<dbReference type="AlphaFoldDB" id="A0A9W8J2Y1"/>
<dbReference type="Gene3D" id="3.20.20.80">
    <property type="entry name" value="Glycosidases"/>
    <property type="match status" value="1"/>
</dbReference>
<dbReference type="PANTHER" id="PTHR31297:SF1">
    <property type="entry name" value="GLUCAN 1,3-BETA-GLUCOSIDASE I_II-RELATED"/>
    <property type="match status" value="1"/>
</dbReference>
<comment type="caution">
    <text evidence="14">The sequence shown here is derived from an EMBL/GenBank/DDBJ whole genome shotgun (WGS) entry which is preliminary data.</text>
</comment>
<evidence type="ECO:0000259" key="13">
    <source>
        <dbReference type="Pfam" id="PF00150"/>
    </source>
</evidence>
<evidence type="ECO:0000256" key="3">
    <source>
        <dbReference type="ARBA" id="ARBA00022525"/>
    </source>
</evidence>
<dbReference type="GO" id="GO:0004338">
    <property type="term" value="F:glucan exo-1,3-beta-glucosidase activity"/>
    <property type="evidence" value="ECO:0007669"/>
    <property type="project" value="UniProtKB-EC"/>
</dbReference>
<comment type="similarity">
    <text evidence="2 10">Belongs to the glycosyl hydrolase 5 (cellulase A) family.</text>
</comment>
<dbReference type="GO" id="GO:0005576">
    <property type="term" value="C:extracellular region"/>
    <property type="evidence" value="ECO:0007669"/>
    <property type="project" value="UniProtKB-SubCell"/>
</dbReference>
<dbReference type="PANTHER" id="PTHR31297">
    <property type="entry name" value="GLUCAN ENDO-1,6-BETA-GLUCOSIDASE B"/>
    <property type="match status" value="1"/>
</dbReference>
<accession>A0A9W8J2Y1</accession>
<evidence type="ECO:0000256" key="4">
    <source>
        <dbReference type="ARBA" id="ARBA00022729"/>
    </source>
</evidence>
<evidence type="ECO:0000313" key="15">
    <source>
        <dbReference type="Proteomes" id="UP001140091"/>
    </source>
</evidence>
<dbReference type="SUPFAM" id="SSF51445">
    <property type="entry name" value="(Trans)glycosidases"/>
    <property type="match status" value="1"/>
</dbReference>
<proteinExistence type="inferred from homology"/>
<dbReference type="EMBL" id="JANBPK010001202">
    <property type="protein sequence ID" value="KAJ2924868.1"/>
    <property type="molecule type" value="Genomic_DNA"/>
</dbReference>
<dbReference type="InterPro" id="IPR050386">
    <property type="entry name" value="Glycosyl_hydrolase_5"/>
</dbReference>
<comment type="catalytic activity">
    <reaction evidence="8">
        <text>Successive hydrolysis of beta-D-glucose units from the non-reducing ends of (1-&gt;3)-beta-D-glucans, releasing alpha-glucose.</text>
        <dbReference type="EC" id="3.2.1.58"/>
    </reaction>
</comment>
<evidence type="ECO:0000256" key="5">
    <source>
        <dbReference type="ARBA" id="ARBA00022801"/>
    </source>
</evidence>
<dbReference type="Proteomes" id="UP001140091">
    <property type="component" value="Unassembled WGS sequence"/>
</dbReference>
<feature type="chain" id="PRO_5040736119" description="glucan 1,3-beta-glucosidase" evidence="12">
    <location>
        <begin position="35"/>
        <end position="332"/>
    </location>
</feature>
<dbReference type="GO" id="GO:0071555">
    <property type="term" value="P:cell wall organization"/>
    <property type="evidence" value="ECO:0007669"/>
    <property type="project" value="UniProtKB-KW"/>
</dbReference>
<keyword evidence="6 10" id="KW-0326">Glycosidase</keyword>